<evidence type="ECO:0000259" key="6">
    <source>
        <dbReference type="Pfam" id="PF00561"/>
    </source>
</evidence>
<organism evidence="7 8">
    <name type="scientific">Pseudonocardia endophytica</name>
    <dbReference type="NCBI Taxonomy" id="401976"/>
    <lineage>
        <taxon>Bacteria</taxon>
        <taxon>Bacillati</taxon>
        <taxon>Actinomycetota</taxon>
        <taxon>Actinomycetes</taxon>
        <taxon>Pseudonocardiales</taxon>
        <taxon>Pseudonocardiaceae</taxon>
        <taxon>Pseudonocardia</taxon>
    </lineage>
</organism>
<dbReference type="PANTHER" id="PTHR47470">
    <property type="entry name" value="CHOLESTEROL OXIDASE"/>
    <property type="match status" value="1"/>
</dbReference>
<dbReference type="InterPro" id="IPR052542">
    <property type="entry name" value="Cholesterol_Oxidase"/>
</dbReference>
<keyword evidence="7" id="KW-0378">Hydrolase</keyword>
<comment type="similarity">
    <text evidence="2">Belongs to the GMC oxidoreductase family.</text>
</comment>
<proteinExistence type="inferred from homology"/>
<dbReference type="AlphaFoldDB" id="A0A4R1HMM2"/>
<evidence type="ECO:0000256" key="4">
    <source>
        <dbReference type="ARBA" id="ARBA00022827"/>
    </source>
</evidence>
<keyword evidence="4" id="KW-0274">FAD</keyword>
<feature type="domain" description="AB hydrolase-1" evidence="6">
    <location>
        <begin position="46"/>
        <end position="167"/>
    </location>
</feature>
<dbReference type="InterPro" id="IPR029058">
    <property type="entry name" value="AB_hydrolase_fold"/>
</dbReference>
<dbReference type="EMBL" id="SMFZ01000002">
    <property type="protein sequence ID" value="TCK21580.1"/>
    <property type="molecule type" value="Genomic_DNA"/>
</dbReference>
<dbReference type="PANTHER" id="PTHR47470:SF1">
    <property type="entry name" value="FAD-DEPENDENT OXIDOREDUCTASE 2 FAD BINDING DOMAIN-CONTAINING PROTEIN"/>
    <property type="match status" value="1"/>
</dbReference>
<keyword evidence="8" id="KW-1185">Reference proteome</keyword>
<evidence type="ECO:0000313" key="7">
    <source>
        <dbReference type="EMBL" id="TCK21580.1"/>
    </source>
</evidence>
<sequence length="364" mass="40309">MRAQPPIARFTLDGVSDAAVSAHPFTADDGLELSLMRFTRETSGDAVLLIPGLTTSTDMFVMPEHRNLVTHLLDEGFDVWCLDGRMSMRHPYNSRPHRTTFDEGAHYDHPAAVAYVRRETGGRPLHVVAHCMGALTFSMSMTAGLLPGPIASVVLNSVALTPRVPWWSSVKLALGPALFGAVGIDVLDPSWSERTTSWKGRVVARAVSAAHRECDVSACHLLSMMWGTGWPALYEHANLDDRTHARAADLFGPSGLHYYRHMHQMVRAGRAVRFRPHRSEHAALPDDYLAAASQLETDILLVTGSHNRVFTDSNVVCHDRLCDMGVRGHELRVFEGYGHQDVFMGRNAARDVFGHLVEFLSRAR</sequence>
<dbReference type="Gene3D" id="3.40.50.1820">
    <property type="entry name" value="alpha/beta hydrolase"/>
    <property type="match status" value="1"/>
</dbReference>
<evidence type="ECO:0000256" key="5">
    <source>
        <dbReference type="ARBA" id="ARBA00023002"/>
    </source>
</evidence>
<dbReference type="InterPro" id="IPR000073">
    <property type="entry name" value="AB_hydrolase_1"/>
</dbReference>
<name>A0A4R1HMM2_PSEEN</name>
<reference evidence="7 8" key="1">
    <citation type="submission" date="2019-03" db="EMBL/GenBank/DDBJ databases">
        <title>Sequencing the genomes of 1000 actinobacteria strains.</title>
        <authorList>
            <person name="Klenk H.-P."/>
        </authorList>
    </citation>
    <scope>NUCLEOTIDE SEQUENCE [LARGE SCALE GENOMIC DNA]</scope>
    <source>
        <strain evidence="7 8">DSM 44969</strain>
    </source>
</reference>
<dbReference type="GO" id="GO:0016787">
    <property type="term" value="F:hydrolase activity"/>
    <property type="evidence" value="ECO:0007669"/>
    <property type="project" value="UniProtKB-KW"/>
</dbReference>
<gene>
    <name evidence="7" type="ORF">EV378_5568</name>
</gene>
<protein>
    <submittedName>
        <fullName evidence="7">Alpha/beta hydrolase family protein</fullName>
    </submittedName>
</protein>
<evidence type="ECO:0000256" key="1">
    <source>
        <dbReference type="ARBA" id="ARBA00001974"/>
    </source>
</evidence>
<dbReference type="SUPFAM" id="SSF53474">
    <property type="entry name" value="alpha/beta-Hydrolases"/>
    <property type="match status" value="1"/>
</dbReference>
<dbReference type="GO" id="GO:0016491">
    <property type="term" value="F:oxidoreductase activity"/>
    <property type="evidence" value="ECO:0007669"/>
    <property type="project" value="UniProtKB-KW"/>
</dbReference>
<evidence type="ECO:0000256" key="2">
    <source>
        <dbReference type="ARBA" id="ARBA00010790"/>
    </source>
</evidence>
<keyword evidence="3" id="KW-0285">Flavoprotein</keyword>
<dbReference type="OrthoDB" id="9787779at2"/>
<keyword evidence="5" id="KW-0560">Oxidoreductase</keyword>
<evidence type="ECO:0000313" key="8">
    <source>
        <dbReference type="Proteomes" id="UP000295560"/>
    </source>
</evidence>
<dbReference type="Pfam" id="PF00561">
    <property type="entry name" value="Abhydrolase_1"/>
    <property type="match status" value="1"/>
</dbReference>
<accession>A0A4R1HMM2</accession>
<comment type="cofactor">
    <cofactor evidence="1">
        <name>FAD</name>
        <dbReference type="ChEBI" id="CHEBI:57692"/>
    </cofactor>
</comment>
<dbReference type="Proteomes" id="UP000295560">
    <property type="component" value="Unassembled WGS sequence"/>
</dbReference>
<dbReference type="RefSeq" id="WP_132430315.1">
    <property type="nucleotide sequence ID" value="NZ_SMFZ01000002.1"/>
</dbReference>
<comment type="caution">
    <text evidence="7">The sequence shown here is derived from an EMBL/GenBank/DDBJ whole genome shotgun (WGS) entry which is preliminary data.</text>
</comment>
<evidence type="ECO:0000256" key="3">
    <source>
        <dbReference type="ARBA" id="ARBA00022630"/>
    </source>
</evidence>